<evidence type="ECO:0000313" key="2">
    <source>
        <dbReference type="Proteomes" id="UP001298593"/>
    </source>
</evidence>
<reference evidence="1 2" key="1">
    <citation type="submission" date="2023-12" db="EMBL/GenBank/DDBJ databases">
        <title>Description of new species of Mycobacterium terrae complex isolated from sewage at the Sao Paulo Zoological Park Foundation in Brazil.</title>
        <authorList>
            <person name="Romagnoli C.L."/>
            <person name="Conceicao E.C."/>
            <person name="Machado E."/>
            <person name="Barreto L.B.P.F."/>
            <person name="Sharma A."/>
            <person name="Silva N.M."/>
            <person name="Marques L.E."/>
            <person name="Juliana M.A."/>
            <person name="Lourenco M.C.S."/>
            <person name="Digiampietri L.A."/>
            <person name="Suffys P.N."/>
            <person name="Viana-Niero C."/>
        </authorList>
    </citation>
    <scope>NUCLEOTIDE SEQUENCE [LARGE SCALE GENOMIC DNA]</scope>
    <source>
        <strain evidence="1 2">MYC340</strain>
    </source>
</reference>
<dbReference type="EMBL" id="JAYJJU010000008">
    <property type="protein sequence ID" value="MEB3032076.1"/>
    <property type="molecule type" value="Genomic_DNA"/>
</dbReference>
<keyword evidence="2" id="KW-1185">Reference proteome</keyword>
<proteinExistence type="predicted"/>
<accession>A0ABU5XX76</accession>
<evidence type="ECO:0000313" key="1">
    <source>
        <dbReference type="EMBL" id="MEB3032076.1"/>
    </source>
</evidence>
<dbReference type="RefSeq" id="WP_329780067.1">
    <property type="nucleotide sequence ID" value="NZ_JAYJJU010000008.1"/>
</dbReference>
<sequence>MQEHGDFTWTPRATLARAAQDEYPWRHYLQTAVEFHADGRAGTVWPLDAHLPGGDRPPLGSLHVITAIQPDTDPASADNAARMTVLDHELQAADIASLRASGVSFDGKHREESRAVFGLDDERARALGLRLGQVAIFSWRGRRWSLLACATDRQDHRGWRWQAR</sequence>
<gene>
    <name evidence="1" type="ORF">KV113_10970</name>
</gene>
<dbReference type="InterPro" id="IPR021710">
    <property type="entry name" value="DUF3293"/>
</dbReference>
<name>A0ABU5XX76_9MYCO</name>
<protein>
    <submittedName>
        <fullName evidence="1">DUF3293 domain-containing protein</fullName>
    </submittedName>
</protein>
<comment type="caution">
    <text evidence="1">The sequence shown here is derived from an EMBL/GenBank/DDBJ whole genome shotgun (WGS) entry which is preliminary data.</text>
</comment>
<organism evidence="1 2">
    <name type="scientific">[Mycobacterium] nativiensis</name>
    <dbReference type="NCBI Taxonomy" id="2855503"/>
    <lineage>
        <taxon>Bacteria</taxon>
        <taxon>Bacillati</taxon>
        <taxon>Actinomycetota</taxon>
        <taxon>Actinomycetes</taxon>
        <taxon>Mycobacteriales</taxon>
        <taxon>Mycobacteriaceae</taxon>
        <taxon>Mycolicibacter</taxon>
    </lineage>
</organism>
<dbReference type="Proteomes" id="UP001298593">
    <property type="component" value="Unassembled WGS sequence"/>
</dbReference>
<dbReference type="Pfam" id="PF11697">
    <property type="entry name" value="DUF3293"/>
    <property type="match status" value="1"/>
</dbReference>